<feature type="transmembrane region" description="Helical" evidence="2">
    <location>
        <begin position="71"/>
        <end position="94"/>
    </location>
</feature>
<feature type="region of interest" description="Disordered" evidence="1">
    <location>
        <begin position="274"/>
        <end position="298"/>
    </location>
</feature>
<reference evidence="5" key="1">
    <citation type="journal article" date="2019" name="Int. J. Syst. Evol. Microbiol.">
        <title>The Global Catalogue of Microorganisms (GCM) 10K type strain sequencing project: providing services to taxonomists for standard genome sequencing and annotation.</title>
        <authorList>
            <consortium name="The Broad Institute Genomics Platform"/>
            <consortium name="The Broad Institute Genome Sequencing Center for Infectious Disease"/>
            <person name="Wu L."/>
            <person name="Ma J."/>
        </authorList>
    </citation>
    <scope>NUCLEOTIDE SEQUENCE [LARGE SCALE GENOMIC DNA]</scope>
    <source>
        <strain evidence="5">JCM 18952</strain>
    </source>
</reference>
<evidence type="ECO:0000313" key="4">
    <source>
        <dbReference type="EMBL" id="GAA5228790.1"/>
    </source>
</evidence>
<keyword evidence="2" id="KW-0812">Transmembrane</keyword>
<dbReference type="EMBL" id="BAABLK010000090">
    <property type="protein sequence ID" value="GAA5228790.1"/>
    <property type="molecule type" value="Genomic_DNA"/>
</dbReference>
<dbReference type="InterPro" id="IPR008613">
    <property type="entry name" value="Excalibur_Ca-bd_domain"/>
</dbReference>
<protein>
    <recommendedName>
        <fullName evidence="3">Excalibur calcium-binding domain-containing protein</fullName>
    </recommendedName>
</protein>
<feature type="region of interest" description="Disordered" evidence="1">
    <location>
        <begin position="172"/>
        <end position="253"/>
    </location>
</feature>
<feature type="compositionally biased region" description="Basic and acidic residues" evidence="1">
    <location>
        <begin position="201"/>
        <end position="247"/>
    </location>
</feature>
<feature type="domain" description="Excalibur calcium-binding" evidence="3">
    <location>
        <begin position="261"/>
        <end position="297"/>
    </location>
</feature>
<evidence type="ECO:0000256" key="2">
    <source>
        <dbReference type="SAM" id="Phobius"/>
    </source>
</evidence>
<gene>
    <name evidence="4" type="ORF">GCM10025778_33290</name>
</gene>
<organism evidence="4 5">
    <name type="scientific">Paeniglutamicibacter antarcticus</name>
    <dbReference type="NCBI Taxonomy" id="494023"/>
    <lineage>
        <taxon>Bacteria</taxon>
        <taxon>Bacillati</taxon>
        <taxon>Actinomycetota</taxon>
        <taxon>Actinomycetes</taxon>
        <taxon>Micrococcales</taxon>
        <taxon>Micrococcaceae</taxon>
        <taxon>Paeniglutamicibacter</taxon>
    </lineage>
</organism>
<feature type="transmembrane region" description="Helical" evidence="2">
    <location>
        <begin position="42"/>
        <end position="59"/>
    </location>
</feature>
<evidence type="ECO:0000313" key="5">
    <source>
        <dbReference type="Proteomes" id="UP001501257"/>
    </source>
</evidence>
<evidence type="ECO:0000256" key="1">
    <source>
        <dbReference type="SAM" id="MobiDB-lite"/>
    </source>
</evidence>
<evidence type="ECO:0000259" key="3">
    <source>
        <dbReference type="SMART" id="SM00894"/>
    </source>
</evidence>
<dbReference type="Pfam" id="PF05901">
    <property type="entry name" value="Excalibur"/>
    <property type="match status" value="1"/>
</dbReference>
<dbReference type="SMART" id="SM00894">
    <property type="entry name" value="Excalibur"/>
    <property type="match status" value="1"/>
</dbReference>
<name>A0ABP9TV15_9MICC</name>
<comment type="caution">
    <text evidence="4">The sequence shown here is derived from an EMBL/GenBank/DDBJ whole genome shotgun (WGS) entry which is preliminary data.</text>
</comment>
<dbReference type="Proteomes" id="UP001501257">
    <property type="component" value="Unassembled WGS sequence"/>
</dbReference>
<keyword evidence="2" id="KW-0472">Membrane</keyword>
<feature type="transmembrane region" description="Helical" evidence="2">
    <location>
        <begin position="19"/>
        <end position="36"/>
    </location>
</feature>
<keyword evidence="2" id="KW-1133">Transmembrane helix</keyword>
<feature type="compositionally biased region" description="Basic and acidic residues" evidence="1">
    <location>
        <begin position="172"/>
        <end position="194"/>
    </location>
</feature>
<accession>A0ABP9TV15</accession>
<keyword evidence="5" id="KW-1185">Reference proteome</keyword>
<proteinExistence type="predicted"/>
<sequence length="298" mass="31071">MNNASVHLPVQKSPRPPKFWIVVAALVVLLVLLLVFAPLLVLLLSLAVLVVGLLALVTGRIRWARIPNRRFAGGVAGGSFGLLLVSFVVFGLSLPTETTENPPVAGIVAPAAAEQATLASFVGQACEADHLVMTQGNESNYCNKDTTGAFVWVDQANHDQATAQAKEQADKKAAQEKAAQEKAAAEAKAKKEAQQKAAAKKAAEEKSAAEAKAKAKKEAERKAAAEADAERAAAAAEAEREAERLAEAESMVEDSAGSSAYYENCSAVRAAGAAPIYSGDPGYSSKLDRDGDGVGCEN</sequence>
<dbReference type="RefSeq" id="WP_345469002.1">
    <property type="nucleotide sequence ID" value="NZ_BAABLK010000090.1"/>
</dbReference>